<feature type="chain" id="PRO_5034819129" evidence="1">
    <location>
        <begin position="20"/>
        <end position="294"/>
    </location>
</feature>
<dbReference type="InterPro" id="IPR012338">
    <property type="entry name" value="Beta-lactam/transpept-like"/>
</dbReference>
<gene>
    <name evidence="2" type="ORF">MVEN_01332700</name>
</gene>
<protein>
    <submittedName>
        <fullName evidence="2">Beta-lactamase class penicillin binding protein</fullName>
    </submittedName>
</protein>
<keyword evidence="1" id="KW-0732">Signal</keyword>
<dbReference type="OrthoDB" id="5946976at2759"/>
<accession>A0A8H6Y1V5</accession>
<organism evidence="2 3">
    <name type="scientific">Mycena venus</name>
    <dbReference type="NCBI Taxonomy" id="2733690"/>
    <lineage>
        <taxon>Eukaryota</taxon>
        <taxon>Fungi</taxon>
        <taxon>Dikarya</taxon>
        <taxon>Basidiomycota</taxon>
        <taxon>Agaricomycotina</taxon>
        <taxon>Agaricomycetes</taxon>
        <taxon>Agaricomycetidae</taxon>
        <taxon>Agaricales</taxon>
        <taxon>Marasmiineae</taxon>
        <taxon>Mycenaceae</taxon>
        <taxon>Mycena</taxon>
    </lineage>
</organism>
<name>A0A8H6Y1V5_9AGAR</name>
<keyword evidence="3" id="KW-1185">Reference proteome</keyword>
<comment type="caution">
    <text evidence="2">The sequence shown here is derived from an EMBL/GenBank/DDBJ whole genome shotgun (WGS) entry which is preliminary data.</text>
</comment>
<dbReference type="AlphaFoldDB" id="A0A8H6Y1V5"/>
<evidence type="ECO:0000313" key="2">
    <source>
        <dbReference type="EMBL" id="KAF7350287.1"/>
    </source>
</evidence>
<sequence length="294" mass="32264">MHLSCPLFLVSLCTITVATQNIPGSQQPVSLFDESSVLTARFDSAISGILKEFKTPGGVGVAVLFDVLGTGLLISNQTLTPRVSWTSKIASIIPEWKLMDPVATRESAIVDLISHRTGLPRHDFMTSLDVHIPQVLLNTAYENYVDDNILAPLGMDAYHILVCRRCKTGRHLADGFLRENANLTEDPFAQARAARCLTGTRAQKVTLFPVPEESFPVTWLQMLLMEGKSQSNETMIPAEVIRKVATGVTVFTAIAWVELLSAGILIDLNLRTYPELSPVVYGDGQMRGTYRGYG</sequence>
<dbReference type="EMBL" id="JACAZI010000010">
    <property type="protein sequence ID" value="KAF7350287.1"/>
    <property type="molecule type" value="Genomic_DNA"/>
</dbReference>
<feature type="signal peptide" evidence="1">
    <location>
        <begin position="1"/>
        <end position="19"/>
    </location>
</feature>
<evidence type="ECO:0000313" key="3">
    <source>
        <dbReference type="Proteomes" id="UP000620124"/>
    </source>
</evidence>
<proteinExistence type="predicted"/>
<evidence type="ECO:0000256" key="1">
    <source>
        <dbReference type="SAM" id="SignalP"/>
    </source>
</evidence>
<dbReference type="SUPFAM" id="SSF56601">
    <property type="entry name" value="beta-lactamase/transpeptidase-like"/>
    <property type="match status" value="1"/>
</dbReference>
<dbReference type="Proteomes" id="UP000620124">
    <property type="component" value="Unassembled WGS sequence"/>
</dbReference>
<reference evidence="2" key="1">
    <citation type="submission" date="2020-05" db="EMBL/GenBank/DDBJ databases">
        <title>Mycena genomes resolve the evolution of fungal bioluminescence.</title>
        <authorList>
            <person name="Tsai I.J."/>
        </authorList>
    </citation>
    <scope>NUCLEOTIDE SEQUENCE</scope>
    <source>
        <strain evidence="2">CCC161011</strain>
    </source>
</reference>